<dbReference type="OMA" id="MAAGHYV"/>
<dbReference type="Pfam" id="PF00443">
    <property type="entry name" value="UCH"/>
    <property type="match status" value="1"/>
</dbReference>
<dbReference type="PANTHER" id="PTHR24006">
    <property type="entry name" value="UBIQUITIN CARBOXYL-TERMINAL HYDROLASE"/>
    <property type="match status" value="1"/>
</dbReference>
<evidence type="ECO:0000256" key="5">
    <source>
        <dbReference type="PROSITE-ProRule" id="PRU00502"/>
    </source>
</evidence>
<dbReference type="PANTHER" id="PTHR24006:SF781">
    <property type="entry name" value="LD34905P"/>
    <property type="match status" value="1"/>
</dbReference>
<reference evidence="11" key="1">
    <citation type="journal article" date="2017" name="Nat. Commun.">
        <title>The asparagus genome sheds light on the origin and evolution of a young Y chromosome.</title>
        <authorList>
            <person name="Harkess A."/>
            <person name="Zhou J."/>
            <person name="Xu C."/>
            <person name="Bowers J.E."/>
            <person name="Van der Hulst R."/>
            <person name="Ayyampalayam S."/>
            <person name="Mercati F."/>
            <person name="Riccardi P."/>
            <person name="McKain M.R."/>
            <person name="Kakrana A."/>
            <person name="Tang H."/>
            <person name="Ray J."/>
            <person name="Groenendijk J."/>
            <person name="Arikit S."/>
            <person name="Mathioni S.M."/>
            <person name="Nakano M."/>
            <person name="Shan H."/>
            <person name="Telgmann-Rauber A."/>
            <person name="Kanno A."/>
            <person name="Yue Z."/>
            <person name="Chen H."/>
            <person name="Li W."/>
            <person name="Chen Y."/>
            <person name="Xu X."/>
            <person name="Zhang Y."/>
            <person name="Luo S."/>
            <person name="Chen H."/>
            <person name="Gao J."/>
            <person name="Mao Z."/>
            <person name="Pires J.C."/>
            <person name="Luo M."/>
            <person name="Kudrna D."/>
            <person name="Wing R.A."/>
            <person name="Meyers B.C."/>
            <person name="Yi K."/>
            <person name="Kong H."/>
            <person name="Lavrijsen P."/>
            <person name="Sunseri F."/>
            <person name="Falavigna A."/>
            <person name="Ye Y."/>
            <person name="Leebens-Mack J.H."/>
            <person name="Chen G."/>
        </authorList>
    </citation>
    <scope>NUCLEOTIDE SEQUENCE [LARGE SCALE GENOMIC DNA]</scope>
    <source>
        <strain evidence="11">cv. DH0086</strain>
    </source>
</reference>
<dbReference type="InterPro" id="IPR001394">
    <property type="entry name" value="Peptidase_C19_UCH"/>
</dbReference>
<dbReference type="EMBL" id="CM007390">
    <property type="protein sequence ID" value="ONK56206.1"/>
    <property type="molecule type" value="Genomic_DNA"/>
</dbReference>
<evidence type="ECO:0000313" key="10">
    <source>
        <dbReference type="EMBL" id="ONK56206.1"/>
    </source>
</evidence>
<dbReference type="InterPro" id="IPR038765">
    <property type="entry name" value="Papain-like_cys_pep_sf"/>
</dbReference>
<keyword evidence="6" id="KW-0788">Thiol protease</keyword>
<evidence type="ECO:0000256" key="2">
    <source>
        <dbReference type="ARBA" id="ARBA00022723"/>
    </source>
</evidence>
<dbReference type="GO" id="GO:0008270">
    <property type="term" value="F:zinc ion binding"/>
    <property type="evidence" value="ECO:0007669"/>
    <property type="project" value="UniProtKB-KW"/>
</dbReference>
<name>A0A5P1E5A1_ASPOF</name>
<dbReference type="InterPro" id="IPR028889">
    <property type="entry name" value="USP"/>
</dbReference>
<keyword evidence="11" id="KW-1185">Reference proteome</keyword>
<keyword evidence="4" id="KW-0862">Zinc</keyword>
<dbReference type="InterPro" id="IPR018200">
    <property type="entry name" value="USP_CS"/>
</dbReference>
<feature type="domain" description="USP" evidence="8">
    <location>
        <begin position="200"/>
        <end position="862"/>
    </location>
</feature>
<dbReference type="InterPro" id="IPR001607">
    <property type="entry name" value="Znf_UBP"/>
</dbReference>
<dbReference type="SUPFAM" id="SSF54001">
    <property type="entry name" value="Cysteine proteinases"/>
    <property type="match status" value="1"/>
</dbReference>
<feature type="domain" description="UBP-type" evidence="9">
    <location>
        <begin position="69"/>
        <end position="183"/>
    </location>
</feature>
<proteinExistence type="inferred from homology"/>
<dbReference type="Gene3D" id="3.90.70.10">
    <property type="entry name" value="Cysteine proteinases"/>
    <property type="match status" value="2"/>
</dbReference>
<evidence type="ECO:0000313" key="11">
    <source>
        <dbReference type="Proteomes" id="UP000243459"/>
    </source>
</evidence>
<dbReference type="SUPFAM" id="SSF57850">
    <property type="entry name" value="RING/U-box"/>
    <property type="match status" value="1"/>
</dbReference>
<keyword evidence="6" id="KW-0645">Protease</keyword>
<feature type="region of interest" description="Disordered" evidence="7">
    <location>
        <begin position="354"/>
        <end position="412"/>
    </location>
</feature>
<dbReference type="Gramene" id="ONK56206">
    <property type="protein sequence ID" value="ONK56206"/>
    <property type="gene ID" value="A4U43_C10F5220"/>
</dbReference>
<dbReference type="GO" id="GO:0004843">
    <property type="term" value="F:cysteine-type deubiquitinase activity"/>
    <property type="evidence" value="ECO:0007669"/>
    <property type="project" value="UniProtKB-UniRule"/>
</dbReference>
<feature type="region of interest" description="Disordered" evidence="7">
    <location>
        <begin position="684"/>
        <end position="707"/>
    </location>
</feature>
<sequence>MGKKMKKKAPNPRKALHRPPAGPSRSVDRKDEVVVEHEGERGSCNHYSKCVDDLNQILSSVRSNSNSMVACEHCREEPVSRRGGKEKGKQQKKKGGARVSALKKESNFVWVCLDCNRYFCGGEVSVSEPYGHARRHSNQEHHMWAVRSDDPLISWCYSCKLSVPIEMPSEEMDGAPKLVVASENGVESAEIESSKGYVVRGLSNLGNTCFFNSVMQNLLATDMLRDCLMSLDQSLGPISMALKKLFVETSYIADSKNVLSPKALFGSICAKAPQFRGYQQQDSHELLLYLLDGLYAEEISASKLHDSSDELGKTDPSQRVTFVDTIFGGQISSTVCCTACGHTSVVDEPFLDLSLPVPSKKPPPKRGPPKKAPPPPPKRKPPLKDKNKGKRFREKVVSKGSNETQQSKEESSDVLLECSEAIFPQPKPEVAVDVKIEDDFTWMDFCEAPVTQCSDREQVIQSESSKDLNVSDTCREISCSNEVPSSCAQDSNVILLPYKEPGPIAEDTNVCSVEAPAEEEFDGFGDLFNEPEVTSAPKTENGTGEELDLTWWTGHSCESNYDEVDNTNAPVSINSCLALLTKPELLSDEHAWHCDRCSKNASNNAAADSTVIKVLENGKVASFSENLTSQDETSNGHTVEDYISQNSLNLIGGSDNKEIKNEESASLLGPDVLTKDEEVAASDDSSHYFSCQTSHENTPTQEKSLSQKADSCSVNYQDDSESEEVHSETVKVMRDATKRILINRLPPILTIHLKRFSQDARGRLTKLSGHVSFQETLDLRPYMNPRSEDKDKCHYRLIGVVEHSGTMHGGHYIAYVRGERGRSKIQKSQGPAWFYASDAHVRETSLSEVLNSDAYILFYERVQT</sequence>
<comment type="catalytic activity">
    <reaction evidence="6">
        <text>Thiol-dependent hydrolysis of ester, thioester, amide, peptide and isopeptide bonds formed by the C-terminal Gly of ubiquitin (a 76-residue protein attached to proteins as an intracellular targeting signal).</text>
        <dbReference type="EC" id="3.4.19.12"/>
    </reaction>
</comment>
<keyword evidence="6" id="KW-0833">Ubl conjugation pathway</keyword>
<evidence type="ECO:0000256" key="6">
    <source>
        <dbReference type="RuleBase" id="RU366025"/>
    </source>
</evidence>
<gene>
    <name evidence="10" type="ORF">A4U43_C10F5220</name>
</gene>
<keyword evidence="6" id="KW-0378">Hydrolase</keyword>
<evidence type="ECO:0000256" key="4">
    <source>
        <dbReference type="ARBA" id="ARBA00022833"/>
    </source>
</evidence>
<comment type="similarity">
    <text evidence="1 6">Belongs to the peptidase C19 family.</text>
</comment>
<dbReference type="GO" id="GO:0005634">
    <property type="term" value="C:nucleus"/>
    <property type="evidence" value="ECO:0007669"/>
    <property type="project" value="TreeGrafter"/>
</dbReference>
<keyword evidence="2" id="KW-0479">Metal-binding</keyword>
<evidence type="ECO:0000256" key="7">
    <source>
        <dbReference type="SAM" id="MobiDB-lite"/>
    </source>
</evidence>
<dbReference type="Pfam" id="PF02148">
    <property type="entry name" value="zf-UBP"/>
    <property type="match status" value="1"/>
</dbReference>
<feature type="compositionally biased region" description="Basic and acidic residues" evidence="7">
    <location>
        <begin position="26"/>
        <end position="42"/>
    </location>
</feature>
<protein>
    <recommendedName>
        <fullName evidence="6">Ubiquitin carboxyl-terminal hydrolase</fullName>
        <ecNumber evidence="6">3.4.19.12</ecNumber>
    </recommendedName>
</protein>
<evidence type="ECO:0000259" key="9">
    <source>
        <dbReference type="PROSITE" id="PS50271"/>
    </source>
</evidence>
<accession>A0A5P1E5A1</accession>
<feature type="compositionally biased region" description="Basic residues" evidence="7">
    <location>
        <begin position="1"/>
        <end position="17"/>
    </location>
</feature>
<dbReference type="PROSITE" id="PS00973">
    <property type="entry name" value="USP_2"/>
    <property type="match status" value="1"/>
</dbReference>
<dbReference type="InterPro" id="IPR050164">
    <property type="entry name" value="Peptidase_C19"/>
</dbReference>
<keyword evidence="3 5" id="KW-0863">Zinc-finger</keyword>
<dbReference type="Gene3D" id="3.30.40.10">
    <property type="entry name" value="Zinc/RING finger domain, C3HC4 (zinc finger)"/>
    <property type="match status" value="1"/>
</dbReference>
<dbReference type="PROSITE" id="PS00972">
    <property type="entry name" value="USP_1"/>
    <property type="match status" value="1"/>
</dbReference>
<dbReference type="PROSITE" id="PS50271">
    <property type="entry name" value="ZF_UBP"/>
    <property type="match status" value="1"/>
</dbReference>
<comment type="function">
    <text evidence="6">Recognizes and hydrolyzes the peptide bond at the C-terminal Gly of ubiquitin. Involved in the processing of poly-ubiquitin precursors as well as that of ubiquitinated proteins.</text>
</comment>
<dbReference type="GO" id="GO:0016579">
    <property type="term" value="P:protein deubiquitination"/>
    <property type="evidence" value="ECO:0007669"/>
    <property type="project" value="InterPro"/>
</dbReference>
<dbReference type="AlphaFoldDB" id="A0A5P1E5A1"/>
<dbReference type="InterPro" id="IPR013083">
    <property type="entry name" value="Znf_RING/FYVE/PHD"/>
</dbReference>
<evidence type="ECO:0000259" key="8">
    <source>
        <dbReference type="PROSITE" id="PS50235"/>
    </source>
</evidence>
<evidence type="ECO:0000256" key="3">
    <source>
        <dbReference type="ARBA" id="ARBA00022771"/>
    </source>
</evidence>
<feature type="region of interest" description="Disordered" evidence="7">
    <location>
        <begin position="1"/>
        <end position="42"/>
    </location>
</feature>
<dbReference type="GO" id="GO:0006508">
    <property type="term" value="P:proteolysis"/>
    <property type="evidence" value="ECO:0007669"/>
    <property type="project" value="UniProtKB-KW"/>
</dbReference>
<dbReference type="GO" id="GO:0005829">
    <property type="term" value="C:cytosol"/>
    <property type="evidence" value="ECO:0007669"/>
    <property type="project" value="TreeGrafter"/>
</dbReference>
<feature type="compositionally biased region" description="Basic and acidic residues" evidence="7">
    <location>
        <begin position="79"/>
        <end position="89"/>
    </location>
</feature>
<evidence type="ECO:0000256" key="1">
    <source>
        <dbReference type="ARBA" id="ARBA00009085"/>
    </source>
</evidence>
<feature type="compositionally biased region" description="Basic residues" evidence="7">
    <location>
        <begin position="377"/>
        <end position="393"/>
    </location>
</feature>
<organism evidence="10 11">
    <name type="scientific">Asparagus officinalis</name>
    <name type="common">Garden asparagus</name>
    <dbReference type="NCBI Taxonomy" id="4686"/>
    <lineage>
        <taxon>Eukaryota</taxon>
        <taxon>Viridiplantae</taxon>
        <taxon>Streptophyta</taxon>
        <taxon>Embryophyta</taxon>
        <taxon>Tracheophyta</taxon>
        <taxon>Spermatophyta</taxon>
        <taxon>Magnoliopsida</taxon>
        <taxon>Liliopsida</taxon>
        <taxon>Asparagales</taxon>
        <taxon>Asparagaceae</taxon>
        <taxon>Asparagoideae</taxon>
        <taxon>Asparagus</taxon>
    </lineage>
</organism>
<feature type="compositionally biased region" description="Polar residues" evidence="7">
    <location>
        <begin position="687"/>
        <end position="707"/>
    </location>
</feature>
<dbReference type="PROSITE" id="PS50235">
    <property type="entry name" value="USP_3"/>
    <property type="match status" value="1"/>
</dbReference>
<dbReference type="EC" id="3.4.19.12" evidence="6"/>
<dbReference type="Proteomes" id="UP000243459">
    <property type="component" value="Chromosome 10"/>
</dbReference>
<dbReference type="OrthoDB" id="2020758at2759"/>
<feature type="region of interest" description="Disordered" evidence="7">
    <location>
        <begin position="79"/>
        <end position="98"/>
    </location>
</feature>